<name>A0ABP6W7X6_9ACTN</name>
<dbReference type="Gene3D" id="3.40.50.300">
    <property type="entry name" value="P-loop containing nucleotide triphosphate hydrolases"/>
    <property type="match status" value="1"/>
</dbReference>
<evidence type="ECO:0000313" key="10">
    <source>
        <dbReference type="EMBL" id="GAA3546831.1"/>
    </source>
</evidence>
<dbReference type="PROSITE" id="PS50893">
    <property type="entry name" value="ABC_TRANSPORTER_2"/>
    <property type="match status" value="1"/>
</dbReference>
<evidence type="ECO:0000256" key="3">
    <source>
        <dbReference type="ARBA" id="ARBA00022448"/>
    </source>
</evidence>
<evidence type="ECO:0000256" key="2">
    <source>
        <dbReference type="ARBA" id="ARBA00005417"/>
    </source>
</evidence>
<evidence type="ECO:0000256" key="7">
    <source>
        <dbReference type="ARBA" id="ARBA00022970"/>
    </source>
</evidence>
<dbReference type="PIRSF" id="PIRSF039085">
    <property type="entry name" value="ABC_ATPase_HisP"/>
    <property type="match status" value="1"/>
</dbReference>
<accession>A0ABP6W7X6</accession>
<dbReference type="InterPro" id="IPR030679">
    <property type="entry name" value="ABC_ATPase_HisP-typ"/>
</dbReference>
<dbReference type="InterPro" id="IPR003593">
    <property type="entry name" value="AAA+_ATPase"/>
</dbReference>
<evidence type="ECO:0000256" key="8">
    <source>
        <dbReference type="ARBA" id="ARBA00023136"/>
    </source>
</evidence>
<comment type="similarity">
    <text evidence="2">Belongs to the ABC transporter superfamily.</text>
</comment>
<keyword evidence="5" id="KW-0547">Nucleotide-binding</keyword>
<dbReference type="EMBL" id="BAABBB010000021">
    <property type="protein sequence ID" value="GAA3546831.1"/>
    <property type="molecule type" value="Genomic_DNA"/>
</dbReference>
<dbReference type="PANTHER" id="PTHR43166">
    <property type="entry name" value="AMINO ACID IMPORT ATP-BINDING PROTEIN"/>
    <property type="match status" value="1"/>
</dbReference>
<evidence type="ECO:0000313" key="11">
    <source>
        <dbReference type="Proteomes" id="UP001500301"/>
    </source>
</evidence>
<protein>
    <submittedName>
        <fullName evidence="10">Amino acid ABC transporter ATP-binding protein</fullName>
    </submittedName>
</protein>
<feature type="domain" description="ABC transporter" evidence="9">
    <location>
        <begin position="17"/>
        <end position="251"/>
    </location>
</feature>
<keyword evidence="11" id="KW-1185">Reference proteome</keyword>
<keyword evidence="7" id="KW-0029">Amino-acid transport</keyword>
<dbReference type="Proteomes" id="UP001500301">
    <property type="component" value="Unassembled WGS sequence"/>
</dbReference>
<dbReference type="InterPro" id="IPR017871">
    <property type="entry name" value="ABC_transporter-like_CS"/>
</dbReference>
<dbReference type="InterPro" id="IPR003439">
    <property type="entry name" value="ABC_transporter-like_ATP-bd"/>
</dbReference>
<evidence type="ECO:0000256" key="6">
    <source>
        <dbReference type="ARBA" id="ARBA00022840"/>
    </source>
</evidence>
<dbReference type="SUPFAM" id="SSF52540">
    <property type="entry name" value="P-loop containing nucleoside triphosphate hydrolases"/>
    <property type="match status" value="1"/>
</dbReference>
<keyword evidence="8" id="KW-0472">Membrane</keyword>
<comment type="subcellular location">
    <subcellularLocation>
        <location evidence="1">Cell membrane</location>
        <topology evidence="1">Peripheral membrane protein</topology>
    </subcellularLocation>
</comment>
<dbReference type="Pfam" id="PF00005">
    <property type="entry name" value="ABC_tran"/>
    <property type="match status" value="1"/>
</dbReference>
<dbReference type="PANTHER" id="PTHR43166:SF9">
    <property type="entry name" value="GLUTAMATE_ASPARTATE IMPORT ATP-BINDING PROTEIN GLTL"/>
    <property type="match status" value="1"/>
</dbReference>
<evidence type="ECO:0000259" key="9">
    <source>
        <dbReference type="PROSITE" id="PS50893"/>
    </source>
</evidence>
<gene>
    <name evidence="10" type="ORF">GCM10022263_37440</name>
</gene>
<evidence type="ECO:0000256" key="1">
    <source>
        <dbReference type="ARBA" id="ARBA00004202"/>
    </source>
</evidence>
<dbReference type="InterPro" id="IPR027417">
    <property type="entry name" value="P-loop_NTPase"/>
</dbReference>
<dbReference type="InterPro" id="IPR050086">
    <property type="entry name" value="MetN_ABC_transporter-like"/>
</dbReference>
<sequence length="266" mass="28535">MDMSMLANGEALAPDILVFDGVVKSYGEAPVLQGVSFSVKAGEVVCVVGPSGSGKSTLLRCVNGLEKFTAGRILFEGAELPTSERSLAQIRQRIGMVFQHFELFPHMTVLGNVVEGPVQVLGESKASARARGLELLAKVGLESKQHERPANLSGGQQQRVAIARALAMRPDLMLFDEATSALDPQMVGEVLGVMKQLADDGMTMLIVTHEMGFAKRVADRVVVLDQGQVIASGPPSDVLENSANPRVREFLQQVRWDGAEAEAPRT</sequence>
<organism evidence="10 11">
    <name type="scientific">Nocardioides daeguensis</name>
    <dbReference type="NCBI Taxonomy" id="908359"/>
    <lineage>
        <taxon>Bacteria</taxon>
        <taxon>Bacillati</taxon>
        <taxon>Actinomycetota</taxon>
        <taxon>Actinomycetes</taxon>
        <taxon>Propionibacteriales</taxon>
        <taxon>Nocardioidaceae</taxon>
        <taxon>Nocardioides</taxon>
    </lineage>
</organism>
<evidence type="ECO:0000256" key="4">
    <source>
        <dbReference type="ARBA" id="ARBA00022475"/>
    </source>
</evidence>
<dbReference type="PROSITE" id="PS00211">
    <property type="entry name" value="ABC_TRANSPORTER_1"/>
    <property type="match status" value="1"/>
</dbReference>
<dbReference type="SMART" id="SM00382">
    <property type="entry name" value="AAA"/>
    <property type="match status" value="1"/>
</dbReference>
<evidence type="ECO:0000256" key="5">
    <source>
        <dbReference type="ARBA" id="ARBA00022741"/>
    </source>
</evidence>
<keyword evidence="6 10" id="KW-0067">ATP-binding</keyword>
<comment type="caution">
    <text evidence="10">The sequence shown here is derived from an EMBL/GenBank/DDBJ whole genome shotgun (WGS) entry which is preliminary data.</text>
</comment>
<proteinExistence type="inferred from homology"/>
<dbReference type="GO" id="GO:0005524">
    <property type="term" value="F:ATP binding"/>
    <property type="evidence" value="ECO:0007669"/>
    <property type="project" value="UniProtKB-KW"/>
</dbReference>
<keyword evidence="3" id="KW-0813">Transport</keyword>
<keyword evidence="4" id="KW-1003">Cell membrane</keyword>
<reference evidence="11" key="1">
    <citation type="journal article" date="2019" name="Int. J. Syst. Evol. Microbiol.">
        <title>The Global Catalogue of Microorganisms (GCM) 10K type strain sequencing project: providing services to taxonomists for standard genome sequencing and annotation.</title>
        <authorList>
            <consortium name="The Broad Institute Genomics Platform"/>
            <consortium name="The Broad Institute Genome Sequencing Center for Infectious Disease"/>
            <person name="Wu L."/>
            <person name="Ma J."/>
        </authorList>
    </citation>
    <scope>NUCLEOTIDE SEQUENCE [LARGE SCALE GENOMIC DNA]</scope>
    <source>
        <strain evidence="11">JCM 17460</strain>
    </source>
</reference>
<dbReference type="CDD" id="cd03262">
    <property type="entry name" value="ABC_HisP_GlnQ"/>
    <property type="match status" value="1"/>
</dbReference>